<dbReference type="EC" id="6.3.4.-" evidence="1"/>
<proteinExistence type="predicted"/>
<dbReference type="OrthoDB" id="10500at2157"/>
<evidence type="ECO:0000313" key="2">
    <source>
        <dbReference type="Proteomes" id="UP000014065"/>
    </source>
</evidence>
<name>S2ES21_9ARCH</name>
<keyword evidence="1" id="KW-0808">Transferase</keyword>
<dbReference type="GO" id="GO:0016740">
    <property type="term" value="F:transferase activity"/>
    <property type="evidence" value="ECO:0007669"/>
    <property type="project" value="UniProtKB-KW"/>
</dbReference>
<organism evidence="1 2">
    <name type="scientific">Candidatus Nitrosarchaeum limnium BG20</name>
    <dbReference type="NCBI Taxonomy" id="859192"/>
    <lineage>
        <taxon>Archaea</taxon>
        <taxon>Nitrososphaerota</taxon>
        <taxon>Nitrososphaeria</taxon>
        <taxon>Nitrosopumilales</taxon>
        <taxon>Nitrosopumilaceae</taxon>
        <taxon>Nitrosarchaeum</taxon>
    </lineage>
</organism>
<accession>S2ES21</accession>
<dbReference type="RefSeq" id="WP_010192827.1">
    <property type="nucleotide sequence ID" value="NZ_AHJG01000197.1"/>
</dbReference>
<dbReference type="NCBIfam" id="TIGR03573">
    <property type="entry name" value="WbuX"/>
    <property type="match status" value="1"/>
</dbReference>
<dbReference type="Proteomes" id="UP000014065">
    <property type="component" value="Unassembled WGS sequence"/>
</dbReference>
<dbReference type="AlphaFoldDB" id="S2ES21"/>
<reference evidence="1 2" key="1">
    <citation type="journal article" date="2012" name="J. Bacteriol.">
        <title>Genome Sequence of "Candidatus Nitrosoarchaeum limnia" BG20, a Low-Salinity Ammonia-Oxidizing Archaeon from the San Francisco Bay Estuary.</title>
        <authorList>
            <person name="Mosier A.C."/>
            <person name="Allen E.E."/>
            <person name="Kim M."/>
            <person name="Ferriera S."/>
            <person name="Francis C.A."/>
        </authorList>
    </citation>
    <scope>NUCLEOTIDE SEQUENCE [LARGE SCALE GENOMIC DNA]</scope>
    <source>
        <strain evidence="1 2">BG20</strain>
    </source>
</reference>
<comment type="caution">
    <text evidence="1">The sequence shown here is derived from an EMBL/GenBank/DDBJ whole genome shotgun (WGS) entry which is preliminary data.</text>
</comment>
<dbReference type="EMBL" id="AHJG01000197">
    <property type="protein sequence ID" value="EPA05214.1"/>
    <property type="molecule type" value="Genomic_DNA"/>
</dbReference>
<evidence type="ECO:0000313" key="1">
    <source>
        <dbReference type="EMBL" id="EPA05214.1"/>
    </source>
</evidence>
<dbReference type="PATRIC" id="fig|859192.6.peg.1510"/>
<keyword evidence="1" id="KW-0436">Ligase</keyword>
<gene>
    <name evidence="1" type="ORF">BG20_I0204</name>
</gene>
<keyword evidence="2" id="KW-1185">Reference proteome</keyword>
<dbReference type="SUPFAM" id="SSF52402">
    <property type="entry name" value="Adenine nucleotide alpha hydrolases-like"/>
    <property type="match status" value="1"/>
</dbReference>
<sequence>MKICKKCIQPDTRPGIYFDENGVCGACVWEKEKEKIDWDLRIKELKEIASWAKNITKSNYDCAIGVSGGKDSTLQAIVARDELGLRPLLVNSEPAGITEIGKHNIENLKELGFDVISLRPNPKVIKKLIKRDFYKYLNPVKITEYSLYSSTYIIAEKFDIPLIIQGENPGLTLGTRLTGVGTDSNALKADELQTLSSGWKEYLEVEGVEEKDLYLFHYDRKKLEEKNTKGIWLQYYLKRWSQRGNAEFSRKHGLKWRPEDFDFLSIGTYVPFAQLDTDLTQVNQLLKYIKFGFGQCMDSACYDLRENRITRQEALELVRKYDGKCSEVYIKKFCDYIGIDLKSFWEVTERFRGPMWIKNSKDEWYNTYWDAVKEMKEN</sequence>
<dbReference type="GO" id="GO:0016874">
    <property type="term" value="F:ligase activity"/>
    <property type="evidence" value="ECO:0007669"/>
    <property type="project" value="UniProtKB-KW"/>
</dbReference>
<protein>
    <submittedName>
        <fullName evidence="1">N-acetyl sugar amidotransferase</fullName>
        <ecNumber evidence="1">6.3.4.-</ecNumber>
    </submittedName>
</protein>
<dbReference type="InterPro" id="IPR020022">
    <property type="entry name" value="N-acetyl_sugar_amidoTrfase"/>
</dbReference>